<dbReference type="SUPFAM" id="SSF53098">
    <property type="entry name" value="Ribonuclease H-like"/>
    <property type="match status" value="1"/>
</dbReference>
<dbReference type="EMBL" id="CP097095">
    <property type="protein sequence ID" value="UQF79102.1"/>
    <property type="molecule type" value="Genomic_DNA"/>
</dbReference>
<dbReference type="GO" id="GO:0046872">
    <property type="term" value="F:metal ion binding"/>
    <property type="evidence" value="ECO:0007669"/>
    <property type="project" value="UniProtKB-KW"/>
</dbReference>
<proteinExistence type="inferred from homology"/>
<evidence type="ECO:0000256" key="11">
    <source>
        <dbReference type="ARBA" id="ARBA00023211"/>
    </source>
</evidence>
<comment type="similarity">
    <text evidence="5 13">Belongs to the RNase HII family.</text>
</comment>
<dbReference type="InterPro" id="IPR022898">
    <property type="entry name" value="RNase_HII"/>
</dbReference>
<comment type="subcellular location">
    <subcellularLocation>
        <location evidence="4">Cytoplasm</location>
    </subcellularLocation>
</comment>
<comment type="cofactor">
    <cofactor evidence="2">
        <name>Mg(2+)</name>
        <dbReference type="ChEBI" id="CHEBI:18420"/>
    </cofactor>
</comment>
<evidence type="ECO:0000256" key="3">
    <source>
        <dbReference type="ARBA" id="ARBA00004065"/>
    </source>
</evidence>
<feature type="binding site" evidence="12">
    <location>
        <position position="25"/>
    </location>
    <ligand>
        <name>a divalent metal cation</name>
        <dbReference type="ChEBI" id="CHEBI:60240"/>
    </ligand>
</feature>
<dbReference type="NCBIfam" id="NF000595">
    <property type="entry name" value="PRK00015.1-3"/>
    <property type="match status" value="1"/>
</dbReference>
<evidence type="ECO:0000256" key="6">
    <source>
        <dbReference type="ARBA" id="ARBA00022490"/>
    </source>
</evidence>
<evidence type="ECO:0000256" key="5">
    <source>
        <dbReference type="ARBA" id="ARBA00007383"/>
    </source>
</evidence>
<evidence type="ECO:0000259" key="14">
    <source>
        <dbReference type="PROSITE" id="PS51975"/>
    </source>
</evidence>
<dbReference type="CDD" id="cd07182">
    <property type="entry name" value="RNase_HII_bacteria_HII_like"/>
    <property type="match status" value="1"/>
</dbReference>
<dbReference type="GO" id="GO:0043137">
    <property type="term" value="P:DNA replication, removal of RNA primer"/>
    <property type="evidence" value="ECO:0007669"/>
    <property type="project" value="TreeGrafter"/>
</dbReference>
<dbReference type="AlphaFoldDB" id="A0A9E7AKY8"/>
<comment type="catalytic activity">
    <reaction evidence="1 12 13">
        <text>Endonucleolytic cleavage to 5'-phosphomonoester.</text>
        <dbReference type="EC" id="3.1.26.4"/>
    </reaction>
</comment>
<dbReference type="Pfam" id="PF01351">
    <property type="entry name" value="RNase_HII"/>
    <property type="match status" value="1"/>
</dbReference>
<dbReference type="InterPro" id="IPR001352">
    <property type="entry name" value="RNase_HII/HIII"/>
</dbReference>
<feature type="binding site" evidence="12">
    <location>
        <position position="122"/>
    </location>
    <ligand>
        <name>a divalent metal cation</name>
        <dbReference type="ChEBI" id="CHEBI:60240"/>
    </ligand>
</feature>
<keyword evidence="6" id="KW-0963">Cytoplasm</keyword>
<protein>
    <recommendedName>
        <fullName evidence="13">Ribonuclease</fullName>
        <ecNumber evidence="13">3.1.26.4</ecNumber>
    </recommendedName>
</protein>
<dbReference type="InterPro" id="IPR012337">
    <property type="entry name" value="RNaseH-like_sf"/>
</dbReference>
<organism evidence="15 16">
    <name type="scientific">Actinomyces graevenitzii</name>
    <dbReference type="NCBI Taxonomy" id="55565"/>
    <lineage>
        <taxon>Bacteria</taxon>
        <taxon>Bacillati</taxon>
        <taxon>Actinomycetota</taxon>
        <taxon>Actinomycetes</taxon>
        <taxon>Actinomycetales</taxon>
        <taxon>Actinomycetaceae</taxon>
        <taxon>Actinomyces</taxon>
    </lineage>
</organism>
<evidence type="ECO:0000256" key="4">
    <source>
        <dbReference type="ARBA" id="ARBA00004496"/>
    </source>
</evidence>
<dbReference type="Gene3D" id="3.30.420.10">
    <property type="entry name" value="Ribonuclease H-like superfamily/Ribonuclease H"/>
    <property type="match status" value="1"/>
</dbReference>
<comment type="cofactor">
    <cofactor evidence="12">
        <name>Mn(2+)</name>
        <dbReference type="ChEBI" id="CHEBI:29035"/>
    </cofactor>
    <cofactor evidence="12">
        <name>Mg(2+)</name>
        <dbReference type="ChEBI" id="CHEBI:18420"/>
    </cofactor>
    <text evidence="12">Manganese or magnesium. Binds 1 divalent metal ion per monomer in the absence of substrate. May bind a second metal ion after substrate binding.</text>
</comment>
<dbReference type="GO" id="GO:0006298">
    <property type="term" value="P:mismatch repair"/>
    <property type="evidence" value="ECO:0007669"/>
    <property type="project" value="TreeGrafter"/>
</dbReference>
<sequence length="238" mass="25234">MSQVPTRVLEKSLLSTCPLVAGMDEVGRGALAGPATVGVALVDNSTSDAFPSGLKDSKLLSPTRRQNLVEPVKQWLVDSQVAHASPSEVDRFGIVGALRLAGFRALAQLAKRGHHPDAIILDGRDNWLSSVDLFLSLADAEMADLMAISGELAPVTMQVKADANCAVVAAASVLAKVERDSLMAALPDPGYGWASNKGYAAPAHREAIATLGASEHHRRSWHLPGLDQYRQRLATGEN</sequence>
<keyword evidence="10 12" id="KW-0378">Hydrolase</keyword>
<dbReference type="Proteomes" id="UP000830236">
    <property type="component" value="Chromosome"/>
</dbReference>
<evidence type="ECO:0000256" key="10">
    <source>
        <dbReference type="ARBA" id="ARBA00022801"/>
    </source>
</evidence>
<dbReference type="InterPro" id="IPR036397">
    <property type="entry name" value="RNaseH_sf"/>
</dbReference>
<dbReference type="GO" id="GO:0003723">
    <property type="term" value="F:RNA binding"/>
    <property type="evidence" value="ECO:0007669"/>
    <property type="project" value="UniProtKB-UniRule"/>
</dbReference>
<evidence type="ECO:0000256" key="2">
    <source>
        <dbReference type="ARBA" id="ARBA00001946"/>
    </source>
</evidence>
<dbReference type="KEGG" id="agh:M3I41_05675"/>
<evidence type="ECO:0000256" key="13">
    <source>
        <dbReference type="RuleBase" id="RU003515"/>
    </source>
</evidence>
<dbReference type="PANTHER" id="PTHR10954">
    <property type="entry name" value="RIBONUCLEASE H2 SUBUNIT A"/>
    <property type="match status" value="1"/>
</dbReference>
<keyword evidence="11" id="KW-0464">Manganese</keyword>
<comment type="function">
    <text evidence="3 13">Endonuclease that specifically degrades the RNA of RNA-DNA hybrids.</text>
</comment>
<feature type="binding site" evidence="12">
    <location>
        <position position="24"/>
    </location>
    <ligand>
        <name>a divalent metal cation</name>
        <dbReference type="ChEBI" id="CHEBI:60240"/>
    </ligand>
</feature>
<evidence type="ECO:0000256" key="9">
    <source>
        <dbReference type="ARBA" id="ARBA00022759"/>
    </source>
</evidence>
<evidence type="ECO:0000313" key="16">
    <source>
        <dbReference type="Proteomes" id="UP000830236"/>
    </source>
</evidence>
<evidence type="ECO:0000256" key="12">
    <source>
        <dbReference type="PROSITE-ProRule" id="PRU01319"/>
    </source>
</evidence>
<keyword evidence="7 12" id="KW-0540">Nuclease</keyword>
<dbReference type="PANTHER" id="PTHR10954:SF18">
    <property type="entry name" value="RIBONUCLEASE HII"/>
    <property type="match status" value="1"/>
</dbReference>
<feature type="domain" description="RNase H type-2" evidence="14">
    <location>
        <begin position="18"/>
        <end position="238"/>
    </location>
</feature>
<evidence type="ECO:0000256" key="1">
    <source>
        <dbReference type="ARBA" id="ARBA00000077"/>
    </source>
</evidence>
<accession>A0A9E7AKY8</accession>
<keyword evidence="8 12" id="KW-0479">Metal-binding</keyword>
<dbReference type="EC" id="3.1.26.4" evidence="13"/>
<evidence type="ECO:0000256" key="7">
    <source>
        <dbReference type="ARBA" id="ARBA00022722"/>
    </source>
</evidence>
<evidence type="ECO:0000256" key="8">
    <source>
        <dbReference type="ARBA" id="ARBA00022723"/>
    </source>
</evidence>
<dbReference type="PROSITE" id="PS51975">
    <property type="entry name" value="RNASE_H_2"/>
    <property type="match status" value="1"/>
</dbReference>
<gene>
    <name evidence="15" type="ORF">M3I41_05675</name>
</gene>
<name>A0A9E7AKY8_9ACTO</name>
<reference evidence="15" key="1">
    <citation type="submission" date="2022-05" db="EMBL/GenBank/DDBJ databases">
        <title>Using nanopore sequencing to obtain complete genomes from saliva samples.</title>
        <authorList>
            <person name="Baker J.L."/>
        </authorList>
    </citation>
    <scope>NUCLEOTIDE SEQUENCE</scope>
    <source>
        <strain evidence="15">JCVI-JB-Ag32</strain>
    </source>
</reference>
<dbReference type="GO" id="GO:0004523">
    <property type="term" value="F:RNA-DNA hybrid ribonuclease activity"/>
    <property type="evidence" value="ECO:0007669"/>
    <property type="project" value="UniProtKB-UniRule"/>
</dbReference>
<dbReference type="InterPro" id="IPR024567">
    <property type="entry name" value="RNase_HII/HIII_dom"/>
</dbReference>
<evidence type="ECO:0000313" key="15">
    <source>
        <dbReference type="EMBL" id="UQF79102.1"/>
    </source>
</evidence>
<dbReference type="GO" id="GO:0005737">
    <property type="term" value="C:cytoplasm"/>
    <property type="evidence" value="ECO:0007669"/>
    <property type="project" value="UniProtKB-SubCell"/>
</dbReference>
<dbReference type="GO" id="GO:0032299">
    <property type="term" value="C:ribonuclease H2 complex"/>
    <property type="evidence" value="ECO:0007669"/>
    <property type="project" value="TreeGrafter"/>
</dbReference>
<keyword evidence="9 12" id="KW-0255">Endonuclease</keyword>